<comment type="caution">
    <text evidence="3">The sequence shown here is derived from an EMBL/GenBank/DDBJ whole genome shotgun (WGS) entry which is preliminary data.</text>
</comment>
<dbReference type="GO" id="GO:0006508">
    <property type="term" value="P:proteolysis"/>
    <property type="evidence" value="ECO:0007669"/>
    <property type="project" value="InterPro"/>
</dbReference>
<dbReference type="Pfam" id="PF14684">
    <property type="entry name" value="Tricorn_C1"/>
    <property type="match status" value="1"/>
</dbReference>
<dbReference type="AlphaFoldDB" id="A0A7C4ZH22"/>
<evidence type="ECO:0000259" key="2">
    <source>
        <dbReference type="SMART" id="SM00245"/>
    </source>
</evidence>
<dbReference type="Proteomes" id="UP000885759">
    <property type="component" value="Unassembled WGS sequence"/>
</dbReference>
<evidence type="ECO:0000313" key="3">
    <source>
        <dbReference type="EMBL" id="HGY09399.1"/>
    </source>
</evidence>
<evidence type="ECO:0000256" key="1">
    <source>
        <dbReference type="SAM" id="MobiDB-lite"/>
    </source>
</evidence>
<feature type="domain" description="Tail specific protease" evidence="2">
    <location>
        <begin position="127"/>
        <end position="318"/>
    </location>
</feature>
<proteinExistence type="predicted"/>
<dbReference type="GO" id="GO:0004175">
    <property type="term" value="F:endopeptidase activity"/>
    <property type="evidence" value="ECO:0007669"/>
    <property type="project" value="TreeGrafter"/>
</dbReference>
<dbReference type="Gene3D" id="3.90.226.10">
    <property type="entry name" value="2-enoyl-CoA Hydratase, Chain A, domain 1"/>
    <property type="match status" value="1"/>
</dbReference>
<name>A0A7C4ZH22_9DEIN</name>
<protein>
    <submittedName>
        <fullName evidence="3">Peptidase S41</fullName>
    </submittedName>
</protein>
<dbReference type="Gene3D" id="3.30.750.44">
    <property type="match status" value="1"/>
</dbReference>
<dbReference type="EMBL" id="DRPZ01000137">
    <property type="protein sequence ID" value="HGY09399.1"/>
    <property type="molecule type" value="Genomic_DNA"/>
</dbReference>
<dbReference type="CDD" id="cd07562">
    <property type="entry name" value="Peptidase_S41_TRI"/>
    <property type="match status" value="1"/>
</dbReference>
<dbReference type="GO" id="GO:0007165">
    <property type="term" value="P:signal transduction"/>
    <property type="evidence" value="ECO:0007669"/>
    <property type="project" value="TreeGrafter"/>
</dbReference>
<sequence>MRRAAWFLLLLAGFAWAGSSEYLVRFEQVWRLVDEYYWDPQHGGIDWDAVGERYRAQVAEADGWDEVYRLLDRMYGELGDDHSSVLSPEEARAALGGSLCLSLPFPTPRPRPNVREDAAGEPGGTQAPDRSAGAAEDDLPVWEDFRYEVLEGGIAYLRLPQLVDPTVADALAEAVRELESEQVRAYVLDLRDNPGGLAYVMAQVAGVFMRGLPWRIVTRTKGVMPQPTLPFWGRPLTEKPLVVLINGNVHSAAEGLAGALARAGRARLVGEVTAGNTEVVLPYCLPDGGVAMLASGVLAPIGAPTWEGRGVEPDVVASDDPLEAALELLRAP</sequence>
<accession>A0A7C4ZH22</accession>
<feature type="region of interest" description="Disordered" evidence="1">
    <location>
        <begin position="106"/>
        <end position="135"/>
    </location>
</feature>
<reference evidence="3" key="1">
    <citation type="journal article" date="2020" name="mSystems">
        <title>Genome- and Community-Level Interaction Insights into Carbon Utilization and Element Cycling Functions of Hydrothermarchaeota in Hydrothermal Sediment.</title>
        <authorList>
            <person name="Zhou Z."/>
            <person name="Liu Y."/>
            <person name="Xu W."/>
            <person name="Pan J."/>
            <person name="Luo Z.H."/>
            <person name="Li M."/>
        </authorList>
    </citation>
    <scope>NUCLEOTIDE SEQUENCE [LARGE SCALE GENOMIC DNA]</scope>
    <source>
        <strain evidence="3">HyVt-570</strain>
    </source>
</reference>
<dbReference type="Pfam" id="PF03572">
    <property type="entry name" value="Peptidase_S41"/>
    <property type="match status" value="1"/>
</dbReference>
<gene>
    <name evidence="3" type="ORF">ENK37_05005</name>
</gene>
<dbReference type="GO" id="GO:0008236">
    <property type="term" value="F:serine-type peptidase activity"/>
    <property type="evidence" value="ECO:0007669"/>
    <property type="project" value="InterPro"/>
</dbReference>
<dbReference type="PANTHER" id="PTHR32060">
    <property type="entry name" value="TAIL-SPECIFIC PROTEASE"/>
    <property type="match status" value="1"/>
</dbReference>
<dbReference type="SUPFAM" id="SSF52096">
    <property type="entry name" value="ClpP/crotonase"/>
    <property type="match status" value="1"/>
</dbReference>
<dbReference type="InterPro" id="IPR028204">
    <property type="entry name" value="Tricorn_C1"/>
</dbReference>
<dbReference type="SMART" id="SM00245">
    <property type="entry name" value="TSPc"/>
    <property type="match status" value="1"/>
</dbReference>
<dbReference type="PANTHER" id="PTHR32060:SF30">
    <property type="entry name" value="CARBOXY-TERMINAL PROCESSING PROTEASE CTPA"/>
    <property type="match status" value="1"/>
</dbReference>
<organism evidence="3">
    <name type="scientific">Oceanithermus profundus</name>
    <dbReference type="NCBI Taxonomy" id="187137"/>
    <lineage>
        <taxon>Bacteria</taxon>
        <taxon>Thermotogati</taxon>
        <taxon>Deinococcota</taxon>
        <taxon>Deinococci</taxon>
        <taxon>Thermales</taxon>
        <taxon>Thermaceae</taxon>
        <taxon>Oceanithermus</taxon>
    </lineage>
</organism>
<dbReference type="GO" id="GO:0030288">
    <property type="term" value="C:outer membrane-bounded periplasmic space"/>
    <property type="evidence" value="ECO:0007669"/>
    <property type="project" value="TreeGrafter"/>
</dbReference>
<dbReference type="InterPro" id="IPR029045">
    <property type="entry name" value="ClpP/crotonase-like_dom_sf"/>
</dbReference>
<dbReference type="InterPro" id="IPR005151">
    <property type="entry name" value="Tail-specific_protease"/>
</dbReference>